<comment type="caution">
    <text evidence="3">The sequence shown here is derived from an EMBL/GenBank/DDBJ whole genome shotgun (WGS) entry which is preliminary data.</text>
</comment>
<evidence type="ECO:0000313" key="3">
    <source>
        <dbReference type="EMBL" id="MBW4549425.1"/>
    </source>
</evidence>
<evidence type="ECO:0000256" key="1">
    <source>
        <dbReference type="ARBA" id="ARBA00010790"/>
    </source>
</evidence>
<feature type="domain" description="Glucose-methanol-choline oxidoreductase C-terminal" evidence="2">
    <location>
        <begin position="8"/>
        <end position="42"/>
    </location>
</feature>
<reference evidence="3" key="1">
    <citation type="submission" date="2021-05" db="EMBL/GenBank/DDBJ databases">
        <authorList>
            <person name="Pietrasiak N."/>
            <person name="Ward R."/>
            <person name="Stajich J.E."/>
            <person name="Kurbessoian T."/>
        </authorList>
    </citation>
    <scope>NUCLEOTIDE SEQUENCE</scope>
    <source>
        <strain evidence="3">CPER-KK1</strain>
    </source>
</reference>
<dbReference type="InterPro" id="IPR036188">
    <property type="entry name" value="FAD/NAD-bd_sf"/>
</dbReference>
<dbReference type="AlphaFoldDB" id="A0A951PSM9"/>
<dbReference type="Proteomes" id="UP000753908">
    <property type="component" value="Unassembled WGS sequence"/>
</dbReference>
<dbReference type="EMBL" id="JAHHIF010000098">
    <property type="protein sequence ID" value="MBW4549425.1"/>
    <property type="molecule type" value="Genomic_DNA"/>
</dbReference>
<sequence length="83" mass="8660">MIAKSIVPELRVHGVEGLRVVDASIMPTLTTGNTNAPTIAIAEKATDLIKAAHSTLSIAHQSSQNLVSAGGSHQKGKYAKKDI</sequence>
<name>A0A951PSM9_9CYAN</name>
<reference evidence="3" key="2">
    <citation type="journal article" date="2022" name="Microbiol. Resour. Announc.">
        <title>Metagenome Sequencing to Explore Phylogenomics of Terrestrial Cyanobacteria.</title>
        <authorList>
            <person name="Ward R.D."/>
            <person name="Stajich J.E."/>
            <person name="Johansen J.R."/>
            <person name="Huntemann M."/>
            <person name="Clum A."/>
            <person name="Foster B."/>
            <person name="Foster B."/>
            <person name="Roux S."/>
            <person name="Palaniappan K."/>
            <person name="Varghese N."/>
            <person name="Mukherjee S."/>
            <person name="Reddy T.B.K."/>
            <person name="Daum C."/>
            <person name="Copeland A."/>
            <person name="Chen I.A."/>
            <person name="Ivanova N.N."/>
            <person name="Kyrpides N.C."/>
            <person name="Shapiro N."/>
            <person name="Eloe-Fadrosh E.A."/>
            <person name="Pietrasiak N."/>
        </authorList>
    </citation>
    <scope>NUCLEOTIDE SEQUENCE</scope>
    <source>
        <strain evidence="3">CPER-KK1</strain>
    </source>
</reference>
<evidence type="ECO:0000259" key="2">
    <source>
        <dbReference type="Pfam" id="PF05199"/>
    </source>
</evidence>
<dbReference type="SUPFAM" id="SSF51905">
    <property type="entry name" value="FAD/NAD(P)-binding domain"/>
    <property type="match status" value="1"/>
</dbReference>
<gene>
    <name evidence="3" type="ORF">KME25_34240</name>
</gene>
<dbReference type="PANTHER" id="PTHR11552:SF186">
    <property type="entry name" value="GLUCOSE-METHANOL-CHOLINE OXIDOREDUCTASE N-TERMINAL DOMAIN-CONTAINING PROTEIN"/>
    <property type="match status" value="1"/>
</dbReference>
<dbReference type="GO" id="GO:0050660">
    <property type="term" value="F:flavin adenine dinucleotide binding"/>
    <property type="evidence" value="ECO:0007669"/>
    <property type="project" value="InterPro"/>
</dbReference>
<dbReference type="InterPro" id="IPR007867">
    <property type="entry name" value="GMC_OxRtase_C"/>
</dbReference>
<dbReference type="InterPro" id="IPR012132">
    <property type="entry name" value="GMC_OxRdtase"/>
</dbReference>
<dbReference type="Gene3D" id="3.50.50.60">
    <property type="entry name" value="FAD/NAD(P)-binding domain"/>
    <property type="match status" value="1"/>
</dbReference>
<accession>A0A951PSM9</accession>
<protein>
    <recommendedName>
        <fullName evidence="2">Glucose-methanol-choline oxidoreductase C-terminal domain-containing protein</fullName>
    </recommendedName>
</protein>
<dbReference type="PANTHER" id="PTHR11552">
    <property type="entry name" value="GLUCOSE-METHANOL-CHOLINE GMC OXIDOREDUCTASE"/>
    <property type="match status" value="1"/>
</dbReference>
<proteinExistence type="inferred from homology"/>
<evidence type="ECO:0000313" key="4">
    <source>
        <dbReference type="Proteomes" id="UP000753908"/>
    </source>
</evidence>
<comment type="similarity">
    <text evidence="1">Belongs to the GMC oxidoreductase family.</text>
</comment>
<dbReference type="Pfam" id="PF05199">
    <property type="entry name" value="GMC_oxred_C"/>
    <property type="match status" value="1"/>
</dbReference>
<dbReference type="GO" id="GO:0016614">
    <property type="term" value="F:oxidoreductase activity, acting on CH-OH group of donors"/>
    <property type="evidence" value="ECO:0007669"/>
    <property type="project" value="InterPro"/>
</dbReference>
<organism evidence="3 4">
    <name type="scientific">Symplocastrum torsivum CPER-KK1</name>
    <dbReference type="NCBI Taxonomy" id="450513"/>
    <lineage>
        <taxon>Bacteria</taxon>
        <taxon>Bacillati</taxon>
        <taxon>Cyanobacteriota</taxon>
        <taxon>Cyanophyceae</taxon>
        <taxon>Oscillatoriophycideae</taxon>
        <taxon>Oscillatoriales</taxon>
        <taxon>Microcoleaceae</taxon>
        <taxon>Symplocastrum</taxon>
    </lineage>
</organism>